<accession>A0A239J2F6</accession>
<evidence type="ECO:0000313" key="4">
    <source>
        <dbReference type="Proteomes" id="UP000198339"/>
    </source>
</evidence>
<dbReference type="SUPFAM" id="SSF53335">
    <property type="entry name" value="S-adenosyl-L-methionine-dependent methyltransferases"/>
    <property type="match status" value="1"/>
</dbReference>
<dbReference type="RefSeq" id="WP_089216362.1">
    <property type="nucleotide sequence ID" value="NZ_FZPA01000009.1"/>
</dbReference>
<keyword evidence="2" id="KW-0808">Transferase</keyword>
<keyword evidence="1" id="KW-0489">Methyltransferase</keyword>
<dbReference type="InterPro" id="IPR050078">
    <property type="entry name" value="Ribosomal_L11_MeTrfase_PrmA"/>
</dbReference>
<name>A0A239J2F6_9SPHN</name>
<dbReference type="EMBL" id="FZPA01000009">
    <property type="protein sequence ID" value="SNS99648.1"/>
    <property type="molecule type" value="Genomic_DNA"/>
</dbReference>
<gene>
    <name evidence="3" type="ORF">SAMN06295955_10933</name>
</gene>
<organism evidence="3 4">
    <name type="scientific">Sphingopyxis indica</name>
    <dbReference type="NCBI Taxonomy" id="436663"/>
    <lineage>
        <taxon>Bacteria</taxon>
        <taxon>Pseudomonadati</taxon>
        <taxon>Pseudomonadota</taxon>
        <taxon>Alphaproteobacteria</taxon>
        <taxon>Sphingomonadales</taxon>
        <taxon>Sphingomonadaceae</taxon>
        <taxon>Sphingopyxis</taxon>
    </lineage>
</organism>
<dbReference type="GO" id="GO:0016279">
    <property type="term" value="F:protein-lysine N-methyltransferase activity"/>
    <property type="evidence" value="ECO:0007669"/>
    <property type="project" value="TreeGrafter"/>
</dbReference>
<dbReference type="Gene3D" id="3.40.50.150">
    <property type="entry name" value="Vaccinia Virus protein VP39"/>
    <property type="match status" value="1"/>
</dbReference>
<dbReference type="InterPro" id="IPR029063">
    <property type="entry name" value="SAM-dependent_MTases_sf"/>
</dbReference>
<dbReference type="Pfam" id="PF06325">
    <property type="entry name" value="PrmA"/>
    <property type="match status" value="1"/>
</dbReference>
<proteinExistence type="predicted"/>
<dbReference type="GO" id="GO:0032259">
    <property type="term" value="P:methylation"/>
    <property type="evidence" value="ECO:0007669"/>
    <property type="project" value="UniProtKB-KW"/>
</dbReference>
<dbReference type="CDD" id="cd02440">
    <property type="entry name" value="AdoMet_MTases"/>
    <property type="match status" value="1"/>
</dbReference>
<sequence>MTDAEIAGFIRANLPIAPVPGIPEIRLHSAVPSSCIGRLTQDDEAADAPYWAHRWAGGLALARHILDRPETVRGRRILDLGAGSGLVGIAAAKAGARRITAVETGRHAVAALRLNAELNGVNIAVQRADVAALPLPDADTVLVGDLFYTDELAERVTNFLDGCLGAGIDILVGDPWRRPLPLGRLREIARYDVFESGLRSVASGVFRFGVQQTSKR</sequence>
<reference evidence="3 4" key="1">
    <citation type="submission" date="2017-06" db="EMBL/GenBank/DDBJ databases">
        <authorList>
            <person name="Kim H.J."/>
            <person name="Triplett B.A."/>
        </authorList>
    </citation>
    <scope>NUCLEOTIDE SEQUENCE [LARGE SCALE GENOMIC DNA]</scope>
    <source>
        <strain evidence="3 4">DS15</strain>
    </source>
</reference>
<dbReference type="PANTHER" id="PTHR43648:SF1">
    <property type="entry name" value="ELECTRON TRANSFER FLAVOPROTEIN BETA SUBUNIT LYSINE METHYLTRANSFERASE"/>
    <property type="match status" value="1"/>
</dbReference>
<keyword evidence="4" id="KW-1185">Reference proteome</keyword>
<evidence type="ECO:0000313" key="3">
    <source>
        <dbReference type="EMBL" id="SNS99648.1"/>
    </source>
</evidence>
<protein>
    <submittedName>
        <fullName evidence="3">Predicted nicotinamide N-methyase</fullName>
    </submittedName>
</protein>
<evidence type="ECO:0000256" key="2">
    <source>
        <dbReference type="ARBA" id="ARBA00022679"/>
    </source>
</evidence>
<dbReference type="AlphaFoldDB" id="A0A239J2F6"/>
<dbReference type="PANTHER" id="PTHR43648">
    <property type="entry name" value="ELECTRON TRANSFER FLAVOPROTEIN BETA SUBUNIT LYSINE METHYLTRANSFERASE"/>
    <property type="match status" value="1"/>
</dbReference>
<dbReference type="Proteomes" id="UP000198339">
    <property type="component" value="Unassembled WGS sequence"/>
</dbReference>
<evidence type="ECO:0000256" key="1">
    <source>
        <dbReference type="ARBA" id="ARBA00022603"/>
    </source>
</evidence>
<dbReference type="OrthoDB" id="9794615at2"/>